<evidence type="ECO:0000313" key="3">
    <source>
        <dbReference type="Proteomes" id="UP000469081"/>
    </source>
</evidence>
<protein>
    <submittedName>
        <fullName evidence="2">DUF814 domain-containing protein</fullName>
    </submittedName>
</protein>
<comment type="caution">
    <text evidence="2">The sequence shown here is derived from an EMBL/GenBank/DDBJ whole genome shotgun (WGS) entry which is preliminary data.</text>
</comment>
<reference evidence="2 3" key="1">
    <citation type="submission" date="2019-06" db="EMBL/GenBank/DDBJ databases">
        <title>Phylogeography and genetic diversity of Francisella tularensis subsp. holarctica in France (1947-2018).</title>
        <authorList>
            <person name="Kevin M."/>
            <person name="Madani N."/>
            <person name="Maurin M."/>
        </authorList>
    </citation>
    <scope>NUCLEOTIDE SEQUENCE [LARGE SCALE GENOMIC DNA]</scope>
    <source>
        <strain evidence="2 3">ATCC 15482</strain>
    </source>
</reference>
<dbReference type="RefSeq" id="WP_003033154.1">
    <property type="nucleotide sequence ID" value="NZ_VJEZ01000008.1"/>
</dbReference>
<sequence>MSKKLTIAILNTTSLDIRTKLSEAELIEFSKDDLTITRSNNIDAFVLDFDSNKQAVGIDTQNHDQFIQLLRRIRANVYTYLKPVFCTNSNYQDYSSEFFTNINDLATFTNMVNDEIASIERITQNIDNMAHDWQARFLVYLYTRRNLRDLKPIKNKSQKSFFSYPLIDIFSQDENFDYYEWIKELKDRDILKFKKFVKSFFCCSNCSSAHALFSERCPECKSEDIILADFLHCYTCGNIAPETEFITGDDELVCSQCKSKLKHIGHDYDRPLESYSCRSCESIFIEPEVITECIDCGTITLTDKMKKQKVSEYTLTDKAKHYVRMNLLEYAMSIFDDINYIAPEFFYSLIDWAYSMQNRDKAYEFSLVQISIFDYLSMADIRVLSKALRDVLRKTDMLTRISRHDIWLWLPNTQLQGANIVIKKLKQINTTESSSIESAVKMTAYHSKALDDFTTAQKFLKKISYKR</sequence>
<dbReference type="Proteomes" id="UP000469081">
    <property type="component" value="Unassembled WGS sequence"/>
</dbReference>
<dbReference type="InterPro" id="IPR040572">
    <property type="entry name" value="TackOD1"/>
</dbReference>
<organism evidence="2 3">
    <name type="scientific">Francisella tularensis</name>
    <dbReference type="NCBI Taxonomy" id="263"/>
    <lineage>
        <taxon>Bacteria</taxon>
        <taxon>Pseudomonadati</taxon>
        <taxon>Pseudomonadota</taxon>
        <taxon>Gammaproteobacteria</taxon>
        <taxon>Thiotrichales</taxon>
        <taxon>Francisellaceae</taxon>
        <taxon>Francisella</taxon>
    </lineage>
</organism>
<accession>A0A6I4RWK8</accession>
<evidence type="ECO:0000259" key="1">
    <source>
        <dbReference type="Pfam" id="PF18551"/>
    </source>
</evidence>
<feature type="domain" description="Thaumarchaeal output" evidence="1">
    <location>
        <begin position="130"/>
        <end position="315"/>
    </location>
</feature>
<dbReference type="EMBL" id="VJEZ01000008">
    <property type="protein sequence ID" value="MWZ40269.1"/>
    <property type="molecule type" value="Genomic_DNA"/>
</dbReference>
<proteinExistence type="predicted"/>
<dbReference type="AlphaFoldDB" id="A0A6I4RWK8"/>
<dbReference type="Pfam" id="PF18551">
    <property type="entry name" value="TackOD1"/>
    <property type="match status" value="1"/>
</dbReference>
<gene>
    <name evidence="2" type="ORF">FNC33_06925</name>
</gene>
<evidence type="ECO:0000313" key="2">
    <source>
        <dbReference type="EMBL" id="MWZ40269.1"/>
    </source>
</evidence>
<name>A0A6I4RWK8_FRATU</name>